<feature type="compositionally biased region" description="Basic and acidic residues" evidence="3">
    <location>
        <begin position="43"/>
        <end position="56"/>
    </location>
</feature>
<dbReference type="Pfam" id="PF00620">
    <property type="entry name" value="RhoGAP"/>
    <property type="match status" value="1"/>
</dbReference>
<evidence type="ECO:0000256" key="2">
    <source>
        <dbReference type="SAM" id="Coils"/>
    </source>
</evidence>
<accession>A0A8H3YH41</accession>
<feature type="coiled-coil region" evidence="2">
    <location>
        <begin position="173"/>
        <end position="200"/>
    </location>
</feature>
<keyword evidence="1" id="KW-0343">GTPase activation</keyword>
<feature type="compositionally biased region" description="Polar residues" evidence="3">
    <location>
        <begin position="751"/>
        <end position="763"/>
    </location>
</feature>
<organism evidence="7 8">
    <name type="scientific">Naganishia liquefaciens</name>
    <dbReference type="NCBI Taxonomy" id="104408"/>
    <lineage>
        <taxon>Eukaryota</taxon>
        <taxon>Fungi</taxon>
        <taxon>Dikarya</taxon>
        <taxon>Basidiomycota</taxon>
        <taxon>Agaricomycotina</taxon>
        <taxon>Tremellomycetes</taxon>
        <taxon>Filobasidiales</taxon>
        <taxon>Filobasidiaceae</taxon>
        <taxon>Naganishia</taxon>
    </lineage>
</organism>
<dbReference type="InterPro" id="IPR050729">
    <property type="entry name" value="Rho-GAP"/>
</dbReference>
<dbReference type="InterPro" id="IPR001683">
    <property type="entry name" value="PX_dom"/>
</dbReference>
<feature type="compositionally biased region" description="Low complexity" evidence="3">
    <location>
        <begin position="94"/>
        <end position="112"/>
    </location>
</feature>
<feature type="compositionally biased region" description="Basic and acidic residues" evidence="3">
    <location>
        <begin position="232"/>
        <end position="252"/>
    </location>
</feature>
<gene>
    <name evidence="7" type="ORF">NliqN6_3683</name>
</gene>
<dbReference type="InterPro" id="IPR036871">
    <property type="entry name" value="PX_dom_sf"/>
</dbReference>
<feature type="region of interest" description="Disordered" evidence="3">
    <location>
        <begin position="318"/>
        <end position="422"/>
    </location>
</feature>
<keyword evidence="2" id="KW-0175">Coiled coil</keyword>
<sequence length="1232" mass="135397">MPSRFTSSPSLSLESPVLASSPTLAAVPFDRISASDRDLARYVDGDAGRTESERRRADHRKTIQPHTFQKDHQQQSQRYASQRQEGTVRQRLVSSPSQSLSSSSLADSSPKSVMAPSPNIGSPASPQRSPAGPVNYGHTAERLELEPLLRSSGDDRERALRRAFQNAQLWKLVERERQKNAELRAEREEARRRFASETQTSLISAAFARLTSLDQSVTNTSQENSDGDELADQGRRAERQRANTLTCHKDGAATRPPPFIRHHSEKQRSHTEFHSTQSSQDNRQNLFMLKISTTRPLAEEQLPSQTIDTLLDQDLRKDPALTKSGDPSSATTSPDRRHAETLQTPQLPGRTHWNHSESISSLLPSPRIETLPSLGERTLSEQTDSSLATPLSEDMPTVPGPSYNETVGPHTKETSSYDGTTFTDTQAAHSTTQDVPRLTTAMLQYTRCSIPTARVMENASGKEVLCFIVRVTFQNPLNGQVSTWSVGKLLSAFASLDMKIRSILGGKKESKLAGIASLPESKSWKDFAPSKIDQRKAMLELYLQSCLAAPMDSKEDLCLFLMTDMAPTPTSLSQMPIAAESAFKSGYLTKRGKNLGGWKTRFFSLEGPVLHYYDKRGGNHLGMIPILNAEIGRQHNESSTGPQDDKAYRHALLIIEAKKATGAVGLKHVLCAESDQERDAWVAELLIASNRSLNSQTVSASLVGLTNPSKPPLPRQSTSSSIVSETMCQEQDMRNVGSLPVTSGLIPTPSPTRSASNNMTSFPRDNELAGSLPKELTGTIRATMPDRSRQSGLPTKGTATSSTVTNSPGRMKRQSAMPLRYQALSHEKESSQMPLSKISSSTSGKLQETEASGRVTRDMISGPSNGTPLPAGFKFGRESNERDRKAKSMRLWGFGGKVSTAPAAAMKQVFGVPLQQALQVKSIANLPSPVFRCIRYLETHQAEREEGIYRIGGSQSVMNRLKERFNTDGDIDLLANDEHWDIHAIAGLLKWYFRDLPVSLTSTFTDLVDDRERTQELARLVSLLPLANYSLLRALCSHLILIIQHSDENKMTLKNVSIILAPTIGEYLVIKPTTLLTRFSGVNGGTLSSFLLHFRAIFDGEEIPHPEIVASNADVSDPDTNSIAVLEEPLGQDTERNRNSRIYAEASEQMLGMGDRELGQHDEESEADLTGTEASCGNSEADVTAKQLDIAEMENVANNDKLTPSSSFSNTENGPRNIPRSPRIDWTSAVPH</sequence>
<dbReference type="CDD" id="cd06093">
    <property type="entry name" value="PX_domain"/>
    <property type="match status" value="1"/>
</dbReference>
<dbReference type="PROSITE" id="PS50003">
    <property type="entry name" value="PH_DOMAIN"/>
    <property type="match status" value="1"/>
</dbReference>
<dbReference type="Gene3D" id="3.30.1520.10">
    <property type="entry name" value="Phox-like domain"/>
    <property type="match status" value="1"/>
</dbReference>
<dbReference type="AlphaFoldDB" id="A0A8H3YH41"/>
<feature type="region of interest" description="Disordered" evidence="3">
    <location>
        <begin position="217"/>
        <end position="283"/>
    </location>
</feature>
<evidence type="ECO:0000256" key="3">
    <source>
        <dbReference type="SAM" id="MobiDB-lite"/>
    </source>
</evidence>
<dbReference type="SUPFAM" id="SSF50729">
    <property type="entry name" value="PH domain-like"/>
    <property type="match status" value="1"/>
</dbReference>
<evidence type="ECO:0000259" key="6">
    <source>
        <dbReference type="PROSITE" id="PS50238"/>
    </source>
</evidence>
<feature type="domain" description="Rho-GAP" evidence="6">
    <location>
        <begin position="912"/>
        <end position="1098"/>
    </location>
</feature>
<dbReference type="GO" id="GO:0007165">
    <property type="term" value="P:signal transduction"/>
    <property type="evidence" value="ECO:0007669"/>
    <property type="project" value="InterPro"/>
</dbReference>
<dbReference type="EMBL" id="BLZA01000021">
    <property type="protein sequence ID" value="GHJ87281.1"/>
    <property type="molecule type" value="Genomic_DNA"/>
</dbReference>
<feature type="compositionally biased region" description="Polar residues" evidence="3">
    <location>
        <begin position="790"/>
        <end position="808"/>
    </location>
</feature>
<dbReference type="SMART" id="SM00324">
    <property type="entry name" value="RhoGAP"/>
    <property type="match status" value="1"/>
</dbReference>
<evidence type="ECO:0008006" key="9">
    <source>
        <dbReference type="Google" id="ProtNLM"/>
    </source>
</evidence>
<keyword evidence="8" id="KW-1185">Reference proteome</keyword>
<dbReference type="GO" id="GO:0005737">
    <property type="term" value="C:cytoplasm"/>
    <property type="evidence" value="ECO:0007669"/>
    <property type="project" value="TreeGrafter"/>
</dbReference>
<dbReference type="GO" id="GO:0035091">
    <property type="term" value="F:phosphatidylinositol binding"/>
    <property type="evidence" value="ECO:0007669"/>
    <property type="project" value="InterPro"/>
</dbReference>
<reference evidence="7" key="1">
    <citation type="submission" date="2020-07" db="EMBL/GenBank/DDBJ databases">
        <title>Draft Genome Sequence of a Deep-Sea Yeast, Naganishia (Cryptococcus) liquefaciens strain N6.</title>
        <authorList>
            <person name="Han Y.W."/>
            <person name="Kajitani R."/>
            <person name="Morimoto H."/>
            <person name="Parhat M."/>
            <person name="Tsubouchi H."/>
            <person name="Bakenova O."/>
            <person name="Ogata M."/>
            <person name="Argunhan B."/>
            <person name="Aoki R."/>
            <person name="Kajiwara S."/>
            <person name="Itoh T."/>
            <person name="Iwasaki H."/>
        </authorList>
    </citation>
    <scope>NUCLEOTIDE SEQUENCE</scope>
    <source>
        <strain evidence="7">N6</strain>
    </source>
</reference>
<feature type="region of interest" description="Disordered" evidence="3">
    <location>
        <begin position="740"/>
        <end position="880"/>
    </location>
</feature>
<dbReference type="PANTHER" id="PTHR23176">
    <property type="entry name" value="RHO/RAC/CDC GTPASE-ACTIVATING PROTEIN"/>
    <property type="match status" value="1"/>
</dbReference>
<dbReference type="InterPro" id="IPR001849">
    <property type="entry name" value="PH_domain"/>
</dbReference>
<feature type="region of interest" description="Disordered" evidence="3">
    <location>
        <begin position="1194"/>
        <end position="1232"/>
    </location>
</feature>
<dbReference type="Gene3D" id="2.30.29.30">
    <property type="entry name" value="Pleckstrin-homology domain (PH domain)/Phosphotyrosine-binding domain (PTB)"/>
    <property type="match status" value="1"/>
</dbReference>
<dbReference type="InterPro" id="IPR011993">
    <property type="entry name" value="PH-like_dom_sf"/>
</dbReference>
<feature type="region of interest" description="Disordered" evidence="3">
    <location>
        <begin position="1162"/>
        <end position="1181"/>
    </location>
</feature>
<evidence type="ECO:0000256" key="1">
    <source>
        <dbReference type="ARBA" id="ARBA00022468"/>
    </source>
</evidence>
<proteinExistence type="predicted"/>
<feature type="compositionally biased region" description="Polar residues" evidence="3">
    <location>
        <begin position="119"/>
        <end position="128"/>
    </location>
</feature>
<dbReference type="PANTHER" id="PTHR23176:SF129">
    <property type="entry name" value="RHO GTPASE ACTIVATING PROTEIN AT 16F, ISOFORM E-RELATED"/>
    <property type="match status" value="1"/>
</dbReference>
<dbReference type="SMART" id="SM00312">
    <property type="entry name" value="PX"/>
    <property type="match status" value="1"/>
</dbReference>
<dbReference type="SUPFAM" id="SSF48350">
    <property type="entry name" value="GTPase activation domain, GAP"/>
    <property type="match status" value="1"/>
</dbReference>
<evidence type="ECO:0000313" key="8">
    <source>
        <dbReference type="Proteomes" id="UP000620104"/>
    </source>
</evidence>
<name>A0A8H3YH41_9TREE</name>
<dbReference type="PROSITE" id="PS50238">
    <property type="entry name" value="RHOGAP"/>
    <property type="match status" value="1"/>
</dbReference>
<evidence type="ECO:0000259" key="5">
    <source>
        <dbReference type="PROSITE" id="PS50195"/>
    </source>
</evidence>
<dbReference type="SMART" id="SM00233">
    <property type="entry name" value="PH"/>
    <property type="match status" value="1"/>
</dbReference>
<feature type="compositionally biased region" description="Polar residues" evidence="3">
    <location>
        <begin position="274"/>
        <end position="283"/>
    </location>
</feature>
<dbReference type="InterPro" id="IPR008936">
    <property type="entry name" value="Rho_GTPase_activation_prot"/>
</dbReference>
<dbReference type="Proteomes" id="UP000620104">
    <property type="component" value="Unassembled WGS sequence"/>
</dbReference>
<dbReference type="Pfam" id="PF00169">
    <property type="entry name" value="PH"/>
    <property type="match status" value="1"/>
</dbReference>
<feature type="compositionally biased region" description="Polar residues" evidence="3">
    <location>
        <begin position="380"/>
        <end position="389"/>
    </location>
</feature>
<feature type="compositionally biased region" description="Polar residues" evidence="3">
    <location>
        <begin position="831"/>
        <end position="850"/>
    </location>
</feature>
<comment type="caution">
    <text evidence="7">The sequence shown here is derived from an EMBL/GenBank/DDBJ whole genome shotgun (WGS) entry which is preliminary data.</text>
</comment>
<dbReference type="SUPFAM" id="SSF64268">
    <property type="entry name" value="PX domain"/>
    <property type="match status" value="1"/>
</dbReference>
<dbReference type="InterPro" id="IPR000198">
    <property type="entry name" value="RhoGAP_dom"/>
</dbReference>
<feature type="region of interest" description="Disordered" evidence="3">
    <location>
        <begin position="43"/>
        <end position="136"/>
    </location>
</feature>
<feature type="domain" description="PX" evidence="5">
    <location>
        <begin position="445"/>
        <end position="568"/>
    </location>
</feature>
<feature type="compositionally biased region" description="Polar residues" evidence="3">
    <location>
        <begin position="1196"/>
        <end position="1214"/>
    </location>
</feature>
<evidence type="ECO:0000313" key="7">
    <source>
        <dbReference type="EMBL" id="GHJ87281.1"/>
    </source>
</evidence>
<feature type="compositionally biased region" description="Low complexity" evidence="3">
    <location>
        <begin position="74"/>
        <end position="84"/>
    </location>
</feature>
<protein>
    <recommendedName>
        <fullName evidence="9">RhoGAP-domain-containing protein</fullName>
    </recommendedName>
</protein>
<feature type="domain" description="PH" evidence="4">
    <location>
        <begin position="581"/>
        <end position="690"/>
    </location>
</feature>
<dbReference type="OrthoDB" id="185175at2759"/>
<dbReference type="GO" id="GO:0005096">
    <property type="term" value="F:GTPase activator activity"/>
    <property type="evidence" value="ECO:0007669"/>
    <property type="project" value="UniProtKB-KW"/>
</dbReference>
<dbReference type="Gene3D" id="1.10.555.10">
    <property type="entry name" value="Rho GTPase activation protein"/>
    <property type="match status" value="1"/>
</dbReference>
<dbReference type="PROSITE" id="PS50195">
    <property type="entry name" value="PX"/>
    <property type="match status" value="1"/>
</dbReference>
<evidence type="ECO:0000259" key="4">
    <source>
        <dbReference type="PROSITE" id="PS50003"/>
    </source>
</evidence>